<evidence type="ECO:0000313" key="2">
    <source>
        <dbReference type="EMBL" id="GFY71106.1"/>
    </source>
</evidence>
<dbReference type="EMBL" id="BMAV01018613">
    <property type="protein sequence ID" value="GFY71106.1"/>
    <property type="molecule type" value="Genomic_DNA"/>
</dbReference>
<organism evidence="2 3">
    <name type="scientific">Trichonephila inaurata madagascariensis</name>
    <dbReference type="NCBI Taxonomy" id="2747483"/>
    <lineage>
        <taxon>Eukaryota</taxon>
        <taxon>Metazoa</taxon>
        <taxon>Ecdysozoa</taxon>
        <taxon>Arthropoda</taxon>
        <taxon>Chelicerata</taxon>
        <taxon>Arachnida</taxon>
        <taxon>Araneae</taxon>
        <taxon>Araneomorphae</taxon>
        <taxon>Entelegynae</taxon>
        <taxon>Araneoidea</taxon>
        <taxon>Nephilidae</taxon>
        <taxon>Trichonephila</taxon>
        <taxon>Trichonephila inaurata</taxon>
    </lineage>
</organism>
<accession>A0A8X7CKN6</accession>
<proteinExistence type="predicted"/>
<reference evidence="2" key="1">
    <citation type="submission" date="2020-08" db="EMBL/GenBank/DDBJ databases">
        <title>Multicomponent nature underlies the extraordinary mechanical properties of spider dragline silk.</title>
        <authorList>
            <person name="Kono N."/>
            <person name="Nakamura H."/>
            <person name="Mori M."/>
            <person name="Yoshida Y."/>
            <person name="Ohtoshi R."/>
            <person name="Malay A.D."/>
            <person name="Moran D.A.P."/>
            <person name="Tomita M."/>
            <person name="Numata K."/>
            <person name="Arakawa K."/>
        </authorList>
    </citation>
    <scope>NUCLEOTIDE SEQUENCE</scope>
</reference>
<name>A0A8X7CKN6_9ARAC</name>
<comment type="caution">
    <text evidence="2">The sequence shown here is derived from an EMBL/GenBank/DDBJ whole genome shotgun (WGS) entry which is preliminary data.</text>
</comment>
<dbReference type="OrthoDB" id="6434491at2759"/>
<keyword evidence="1" id="KW-0732">Signal</keyword>
<dbReference type="Proteomes" id="UP000886998">
    <property type="component" value="Unassembled WGS sequence"/>
</dbReference>
<dbReference type="AlphaFoldDB" id="A0A8X7CKN6"/>
<sequence>MIGFLLIGILLTFSPVLTDVPLKFATMMHDEKQELKIPDLLDENIGNAQQLFPSEDEFDIEALKQGIPEISE</sequence>
<protein>
    <submittedName>
        <fullName evidence="2">Uncharacterized protein</fullName>
    </submittedName>
</protein>
<feature type="signal peptide" evidence="1">
    <location>
        <begin position="1"/>
        <end position="18"/>
    </location>
</feature>
<keyword evidence="3" id="KW-1185">Reference proteome</keyword>
<gene>
    <name evidence="2" type="ORF">TNIN_331111</name>
</gene>
<evidence type="ECO:0000313" key="3">
    <source>
        <dbReference type="Proteomes" id="UP000886998"/>
    </source>
</evidence>
<feature type="chain" id="PRO_5036493150" evidence="1">
    <location>
        <begin position="19"/>
        <end position="72"/>
    </location>
</feature>
<evidence type="ECO:0000256" key="1">
    <source>
        <dbReference type="SAM" id="SignalP"/>
    </source>
</evidence>